<dbReference type="Pfam" id="PF08241">
    <property type="entry name" value="Methyltransf_11"/>
    <property type="match status" value="1"/>
</dbReference>
<evidence type="ECO:0000313" key="3">
    <source>
        <dbReference type="EMBL" id="MCO6414921.1"/>
    </source>
</evidence>
<keyword evidence="1" id="KW-0175">Coiled coil</keyword>
<sequence length="241" mass="25812">MHDTAMACGAAFFAAYLGAGPARVLDIGAADVNGSLRSVAPPGTTYVGADLGPDRGVDVVVAPGAPLPFAPESFDAVIATSCFEHDPAFWLTFLHMAEVLRPGGHLYLNMPSNGAYHGYPGDVWRFYPDAGLALAEWARRQGVAMQLVESGTLPRGVDGWNDFVVVCVKAPVAPPRQAYLLDRFPAARNCRRHDREGFTNATALPEDWEIQQRLEAALREAQAENAALRARLAALEQGGSP</sequence>
<protein>
    <submittedName>
        <fullName evidence="3">Class I SAM-dependent methyltransferase</fullName>
    </submittedName>
</protein>
<proteinExistence type="predicted"/>
<dbReference type="EMBL" id="JAFIRR010000009">
    <property type="protein sequence ID" value="MCO6414921.1"/>
    <property type="molecule type" value="Genomic_DNA"/>
</dbReference>
<reference evidence="3 4" key="1">
    <citation type="submission" date="2021-12" db="EMBL/GenBank/DDBJ databases">
        <title>Siccirubricoccus leaddurans sp. nov., a high concentration Zn2+ tolerance bacterium.</title>
        <authorList>
            <person name="Cao Y."/>
        </authorList>
    </citation>
    <scope>NUCLEOTIDE SEQUENCE [LARGE SCALE GENOMIC DNA]</scope>
    <source>
        <strain evidence="3 4">KC 17139</strain>
    </source>
</reference>
<dbReference type="Gene3D" id="3.40.50.150">
    <property type="entry name" value="Vaccinia Virus protein VP39"/>
    <property type="match status" value="1"/>
</dbReference>
<dbReference type="CDD" id="cd02440">
    <property type="entry name" value="AdoMet_MTases"/>
    <property type="match status" value="1"/>
</dbReference>
<dbReference type="GO" id="GO:0008168">
    <property type="term" value="F:methyltransferase activity"/>
    <property type="evidence" value="ECO:0007669"/>
    <property type="project" value="UniProtKB-KW"/>
</dbReference>
<name>A0ABT1CZ49_9PROT</name>
<dbReference type="GO" id="GO:0032259">
    <property type="term" value="P:methylation"/>
    <property type="evidence" value="ECO:0007669"/>
    <property type="project" value="UniProtKB-KW"/>
</dbReference>
<dbReference type="RefSeq" id="WP_252951508.1">
    <property type="nucleotide sequence ID" value="NZ_JAFIRR010000009.1"/>
</dbReference>
<keyword evidence="3" id="KW-0808">Transferase</keyword>
<keyword evidence="4" id="KW-1185">Reference proteome</keyword>
<dbReference type="Proteomes" id="UP001523392">
    <property type="component" value="Unassembled WGS sequence"/>
</dbReference>
<organism evidence="3 4">
    <name type="scientific">Siccirubricoccus soli</name>
    <dbReference type="NCBI Taxonomy" id="2899147"/>
    <lineage>
        <taxon>Bacteria</taxon>
        <taxon>Pseudomonadati</taxon>
        <taxon>Pseudomonadota</taxon>
        <taxon>Alphaproteobacteria</taxon>
        <taxon>Acetobacterales</taxon>
        <taxon>Roseomonadaceae</taxon>
        <taxon>Siccirubricoccus</taxon>
    </lineage>
</organism>
<dbReference type="InterPro" id="IPR013216">
    <property type="entry name" value="Methyltransf_11"/>
</dbReference>
<dbReference type="SUPFAM" id="SSF53335">
    <property type="entry name" value="S-adenosyl-L-methionine-dependent methyltransferases"/>
    <property type="match status" value="1"/>
</dbReference>
<evidence type="ECO:0000256" key="1">
    <source>
        <dbReference type="SAM" id="Coils"/>
    </source>
</evidence>
<evidence type="ECO:0000259" key="2">
    <source>
        <dbReference type="Pfam" id="PF08241"/>
    </source>
</evidence>
<dbReference type="InterPro" id="IPR029063">
    <property type="entry name" value="SAM-dependent_MTases_sf"/>
</dbReference>
<keyword evidence="3" id="KW-0489">Methyltransferase</keyword>
<gene>
    <name evidence="3" type="ORF">JYK14_01855</name>
</gene>
<feature type="domain" description="Methyltransferase type 11" evidence="2">
    <location>
        <begin position="7"/>
        <end position="108"/>
    </location>
</feature>
<accession>A0ABT1CZ49</accession>
<evidence type="ECO:0000313" key="4">
    <source>
        <dbReference type="Proteomes" id="UP001523392"/>
    </source>
</evidence>
<comment type="caution">
    <text evidence="3">The sequence shown here is derived from an EMBL/GenBank/DDBJ whole genome shotgun (WGS) entry which is preliminary data.</text>
</comment>
<feature type="coiled-coil region" evidence="1">
    <location>
        <begin position="211"/>
        <end position="238"/>
    </location>
</feature>